<dbReference type="STRING" id="446470.Snas_0495"/>
<sequence>MARLRRRWLVAAAVVGAVAVAGPATVAIAEAAIEPRTGCSDSMNSDVPGGLAHWEASCDNGNITVSGWVKDTRTDGKCARVKAFIDQKWEYSDKACPSGDVDKFKLTGDGNDAKVYLYTS</sequence>
<dbReference type="PROSITE" id="PS51318">
    <property type="entry name" value="TAT"/>
    <property type="match status" value="1"/>
</dbReference>
<organism evidence="2 3">
    <name type="scientific">Stackebrandtia nassauensis (strain DSM 44728 / CIP 108903 / NRRL B-16338 / NBRC 102104 / LLR-40K-21)</name>
    <dbReference type="NCBI Taxonomy" id="446470"/>
    <lineage>
        <taxon>Bacteria</taxon>
        <taxon>Bacillati</taxon>
        <taxon>Actinomycetota</taxon>
        <taxon>Actinomycetes</taxon>
        <taxon>Glycomycetales</taxon>
        <taxon>Glycomycetaceae</taxon>
        <taxon>Stackebrandtia</taxon>
    </lineage>
</organism>
<evidence type="ECO:0000313" key="3">
    <source>
        <dbReference type="Proteomes" id="UP000000844"/>
    </source>
</evidence>
<evidence type="ECO:0008006" key="4">
    <source>
        <dbReference type="Google" id="ProtNLM"/>
    </source>
</evidence>
<evidence type="ECO:0000313" key="2">
    <source>
        <dbReference type="EMBL" id="ADD40210.1"/>
    </source>
</evidence>
<protein>
    <recommendedName>
        <fullName evidence="4">Secreted protein</fullName>
    </recommendedName>
</protein>
<accession>D3Q5R1</accession>
<name>D3Q5R1_STANL</name>
<dbReference type="EMBL" id="CP001778">
    <property type="protein sequence ID" value="ADD40210.1"/>
    <property type="molecule type" value="Genomic_DNA"/>
</dbReference>
<evidence type="ECO:0000256" key="1">
    <source>
        <dbReference type="SAM" id="SignalP"/>
    </source>
</evidence>
<feature type="signal peptide" evidence="1">
    <location>
        <begin position="1"/>
        <end position="26"/>
    </location>
</feature>
<dbReference type="AlphaFoldDB" id="D3Q5R1"/>
<dbReference type="Proteomes" id="UP000000844">
    <property type="component" value="Chromosome"/>
</dbReference>
<dbReference type="HOGENOM" id="CLU_2048301_0_0_11"/>
<proteinExistence type="predicted"/>
<dbReference type="OrthoDB" id="3638180at2"/>
<dbReference type="eggNOG" id="ENOG502ZJ8X">
    <property type="taxonomic scope" value="Bacteria"/>
</dbReference>
<keyword evidence="3" id="KW-1185">Reference proteome</keyword>
<dbReference type="KEGG" id="sna:Snas_0495"/>
<feature type="chain" id="PRO_5038717420" description="Secreted protein" evidence="1">
    <location>
        <begin position="27"/>
        <end position="120"/>
    </location>
</feature>
<dbReference type="InterPro" id="IPR006311">
    <property type="entry name" value="TAT_signal"/>
</dbReference>
<dbReference type="RefSeq" id="WP_013015781.1">
    <property type="nucleotide sequence ID" value="NC_013947.1"/>
</dbReference>
<keyword evidence="1" id="KW-0732">Signal</keyword>
<reference evidence="2 3" key="1">
    <citation type="journal article" date="2009" name="Stand. Genomic Sci.">
        <title>Complete genome sequence of Stackebrandtia nassauensis type strain (LLR-40K-21).</title>
        <authorList>
            <person name="Munk C."/>
            <person name="Lapidus A."/>
            <person name="Copeland A."/>
            <person name="Jando M."/>
            <person name="Mayilraj S."/>
            <person name="Glavina Del Rio T."/>
            <person name="Nolan M."/>
            <person name="Chen F."/>
            <person name="Lucas S."/>
            <person name="Tice H."/>
            <person name="Cheng J.F."/>
            <person name="Han C."/>
            <person name="Detter J.C."/>
            <person name="Bruce D."/>
            <person name="Goodwin L."/>
            <person name="Chain P."/>
            <person name="Pitluck S."/>
            <person name="Goker M."/>
            <person name="Ovchinikova G."/>
            <person name="Pati A."/>
            <person name="Ivanova N."/>
            <person name="Mavromatis K."/>
            <person name="Chen A."/>
            <person name="Palaniappan K."/>
            <person name="Land M."/>
            <person name="Hauser L."/>
            <person name="Chang Y.J."/>
            <person name="Jeffries C.D."/>
            <person name="Bristow J."/>
            <person name="Eisen J.A."/>
            <person name="Markowitz V."/>
            <person name="Hugenholtz P."/>
            <person name="Kyrpides N.C."/>
            <person name="Klenk H.P."/>
        </authorList>
    </citation>
    <scope>NUCLEOTIDE SEQUENCE [LARGE SCALE GENOMIC DNA]</scope>
    <source>
        <strain evidence="3">DSM 44728 / CIP 108903 / NRRL B-16338 / NBRC 102104 / LLR-40K-21</strain>
    </source>
</reference>
<gene>
    <name evidence="2" type="ordered locus">Snas_0495</name>
</gene>